<keyword evidence="3" id="KW-1185">Reference proteome</keyword>
<dbReference type="InterPro" id="IPR002035">
    <property type="entry name" value="VWF_A"/>
</dbReference>
<evidence type="ECO:0000313" key="2">
    <source>
        <dbReference type="EMBL" id="GFS38519.1"/>
    </source>
</evidence>
<protein>
    <submittedName>
        <fullName evidence="2">Inter-alpha-trypsin inhibitor heavy chain-like protein</fullName>
    </submittedName>
</protein>
<gene>
    <name evidence="2" type="ORF">Acr_00g0058000</name>
</gene>
<reference evidence="3" key="1">
    <citation type="submission" date="2019-07" db="EMBL/GenBank/DDBJ databases">
        <title>De Novo Assembly of kiwifruit Actinidia rufa.</title>
        <authorList>
            <person name="Sugita-Konishi S."/>
            <person name="Sato K."/>
            <person name="Mori E."/>
            <person name="Abe Y."/>
            <person name="Kisaki G."/>
            <person name="Hamano K."/>
            <person name="Suezawa K."/>
            <person name="Otani M."/>
            <person name="Fukuda T."/>
            <person name="Manabe T."/>
            <person name="Gomi K."/>
            <person name="Tabuchi M."/>
            <person name="Akimitsu K."/>
            <person name="Kataoka I."/>
        </authorList>
    </citation>
    <scope>NUCLEOTIDE SEQUENCE [LARGE SCALE GENOMIC DNA]</scope>
    <source>
        <strain evidence="3">cv. Fuchu</strain>
    </source>
</reference>
<feature type="domain" description="VWFA" evidence="1">
    <location>
        <begin position="186"/>
        <end position="357"/>
    </location>
</feature>
<dbReference type="EMBL" id="BJWL01000313">
    <property type="protein sequence ID" value="GFS38519.1"/>
    <property type="molecule type" value="Genomic_DNA"/>
</dbReference>
<dbReference type="InterPro" id="IPR036465">
    <property type="entry name" value="vWFA_dom_sf"/>
</dbReference>
<accession>A0A7J0DMS0</accession>
<proteinExistence type="predicted"/>
<name>A0A7J0DMS0_9ERIC</name>
<evidence type="ECO:0000259" key="1">
    <source>
        <dbReference type="PROSITE" id="PS50234"/>
    </source>
</evidence>
<comment type="caution">
    <text evidence="2">The sequence shown here is derived from an EMBL/GenBank/DDBJ whole genome shotgun (WGS) entry which is preliminary data.</text>
</comment>
<dbReference type="SMART" id="SM00327">
    <property type="entry name" value="VWA"/>
    <property type="match status" value="1"/>
</dbReference>
<dbReference type="SUPFAM" id="SSF53300">
    <property type="entry name" value="vWA-like"/>
    <property type="match status" value="1"/>
</dbReference>
<dbReference type="Proteomes" id="UP000585474">
    <property type="component" value="Unassembled WGS sequence"/>
</dbReference>
<sequence length="591" mass="64823">MADDFEKAVEDGLKLSKRIYFGKDRSVAPPKPMSAMEKSSHSYLPSAPMVYAVVSNPAIVDNPDIPSYQPHVHGRCDPPALIPLQMNGIALEADCYLDTAIVTVTGSWRVHCVMGSRHCDCRIAIPMGEQGSVLGVEVDTPRRTYCTQQIAMDEKNDMEKAAKAENGGLLKSQIFTFTIPQVFRKEVVFVVDISRSMQGKPLEDTKNALSVALSKLDPKDTFNIIAFNGETCQFSSNMELATQEAIEKAKQWINMNFLLGEGTNILLPLNQAIEMLRNTRDSIPMLLLITDGAVEDERQICDIMKSQLTSRGSICPRIHTFGIDSIEVRMKAFFDKASSTVLANIAIGNMDNIDDLEVYPSRIPDLLSESPLIVSGRYRGAFPETLTATGILADTSNFFVELTVHKAKDIPLDKVLGKQEIDVLTAQAWFSENRELEEKIARMSIKSGIVSEHSRMILLETQKGKKETEATGVPEKQVPSKIELQKMIDSKGQKTIMLRSLGTGFGNLTATVENTPPGSEGEKLPEAAEIFVKAASNCCGRLCNHCCCLCCIQTCSRMNDQCAIALTQLCGALACLGCFYCCEACCSGHDG</sequence>
<dbReference type="AlphaFoldDB" id="A0A7J0DMS0"/>
<evidence type="ECO:0000313" key="3">
    <source>
        <dbReference type="Proteomes" id="UP000585474"/>
    </source>
</evidence>
<dbReference type="OrthoDB" id="1729737at2759"/>
<dbReference type="Gene3D" id="3.40.50.410">
    <property type="entry name" value="von Willebrand factor, type A domain"/>
    <property type="match status" value="1"/>
</dbReference>
<dbReference type="Pfam" id="PF13768">
    <property type="entry name" value="VWA_3"/>
    <property type="match status" value="1"/>
</dbReference>
<dbReference type="PANTHER" id="PTHR46503:SF1">
    <property type="entry name" value="INTER-ALPHA-TRYPSIN INHIBITOR HEAVY CHAIN-LIKE PROTEIN"/>
    <property type="match status" value="1"/>
</dbReference>
<dbReference type="PANTHER" id="PTHR46503">
    <property type="entry name" value="INTER-ALPHA-TRYPSIN INHIBITOR HEAVY CHAIN-LIKE PROTEIN"/>
    <property type="match status" value="1"/>
</dbReference>
<organism evidence="2 3">
    <name type="scientific">Actinidia rufa</name>
    <dbReference type="NCBI Taxonomy" id="165716"/>
    <lineage>
        <taxon>Eukaryota</taxon>
        <taxon>Viridiplantae</taxon>
        <taxon>Streptophyta</taxon>
        <taxon>Embryophyta</taxon>
        <taxon>Tracheophyta</taxon>
        <taxon>Spermatophyta</taxon>
        <taxon>Magnoliopsida</taxon>
        <taxon>eudicotyledons</taxon>
        <taxon>Gunneridae</taxon>
        <taxon>Pentapetalae</taxon>
        <taxon>asterids</taxon>
        <taxon>Ericales</taxon>
        <taxon>Actinidiaceae</taxon>
        <taxon>Actinidia</taxon>
    </lineage>
</organism>
<dbReference type="PROSITE" id="PS50234">
    <property type="entry name" value="VWFA"/>
    <property type="match status" value="1"/>
</dbReference>